<evidence type="ECO:0000256" key="9">
    <source>
        <dbReference type="ARBA" id="ARBA00022842"/>
    </source>
</evidence>
<dbReference type="PRINTS" id="PR01099">
    <property type="entry name" value="HYETHTZKNASE"/>
</dbReference>
<dbReference type="SUPFAM" id="SSF53613">
    <property type="entry name" value="Ribokinase-like"/>
    <property type="match status" value="1"/>
</dbReference>
<dbReference type="Gene3D" id="3.40.1190.20">
    <property type="match status" value="1"/>
</dbReference>
<dbReference type="PIRSF" id="PIRSF000513">
    <property type="entry name" value="Thz_kinase"/>
    <property type="match status" value="1"/>
</dbReference>
<feature type="binding site" evidence="11">
    <location>
        <position position="128"/>
    </location>
    <ligand>
        <name>ATP</name>
        <dbReference type="ChEBI" id="CHEBI:30616"/>
    </ligand>
</feature>
<evidence type="ECO:0000313" key="12">
    <source>
        <dbReference type="EMBL" id="AXL22061.1"/>
    </source>
</evidence>
<dbReference type="CDD" id="cd01170">
    <property type="entry name" value="THZ_kinase"/>
    <property type="match status" value="1"/>
</dbReference>
<dbReference type="UniPathway" id="UPA00060">
    <property type="reaction ID" value="UER00139"/>
</dbReference>
<gene>
    <name evidence="11" type="primary">thiM</name>
    <name evidence="12" type="ORF">DKB62_11115</name>
</gene>
<comment type="catalytic activity">
    <reaction evidence="1 11">
        <text>5-(2-hydroxyethyl)-4-methylthiazole + ATP = 4-methyl-5-(2-phosphooxyethyl)-thiazole + ADP + H(+)</text>
        <dbReference type="Rhea" id="RHEA:24212"/>
        <dbReference type="ChEBI" id="CHEBI:15378"/>
        <dbReference type="ChEBI" id="CHEBI:17957"/>
        <dbReference type="ChEBI" id="CHEBI:30616"/>
        <dbReference type="ChEBI" id="CHEBI:58296"/>
        <dbReference type="ChEBI" id="CHEBI:456216"/>
        <dbReference type="EC" id="2.7.1.50"/>
    </reaction>
</comment>
<keyword evidence="8 11" id="KW-0067">ATP-binding</keyword>
<comment type="function">
    <text evidence="11">Catalyzes the phosphorylation of the hydroxyl group of 4-methyl-5-beta-hydroxyethylthiazole (THZ).</text>
</comment>
<reference evidence="12 13" key="1">
    <citation type="submission" date="2018-05" db="EMBL/GenBank/DDBJ databases">
        <title>Complete genome sequence of Megasphaera sp. AJH120T, isolated from the ceca of a chicken.</title>
        <authorList>
            <person name="Maki J."/>
            <person name="Looft T."/>
        </authorList>
    </citation>
    <scope>NUCLEOTIDE SEQUENCE [LARGE SCALE GENOMIC DNA]</scope>
    <source>
        <strain evidence="12 13">AJH120</strain>
    </source>
</reference>
<evidence type="ECO:0000256" key="1">
    <source>
        <dbReference type="ARBA" id="ARBA00001771"/>
    </source>
</evidence>
<protein>
    <recommendedName>
        <fullName evidence="11">Hydroxyethylthiazole kinase</fullName>
        <ecNumber evidence="11">2.7.1.50</ecNumber>
    </recommendedName>
    <alternativeName>
        <fullName evidence="11">4-methyl-5-beta-hydroxyethylthiazole kinase</fullName>
        <shortName evidence="11">TH kinase</shortName>
        <shortName evidence="11">Thz kinase</shortName>
    </alternativeName>
</protein>
<dbReference type="EMBL" id="CP029462">
    <property type="protein sequence ID" value="AXL22061.1"/>
    <property type="molecule type" value="Genomic_DNA"/>
</dbReference>
<evidence type="ECO:0000256" key="7">
    <source>
        <dbReference type="ARBA" id="ARBA00022777"/>
    </source>
</evidence>
<dbReference type="GO" id="GO:0000287">
    <property type="term" value="F:magnesium ion binding"/>
    <property type="evidence" value="ECO:0007669"/>
    <property type="project" value="UniProtKB-UniRule"/>
</dbReference>
<evidence type="ECO:0000256" key="3">
    <source>
        <dbReference type="ARBA" id="ARBA00004868"/>
    </source>
</evidence>
<feature type="binding site" evidence="11">
    <location>
        <position position="208"/>
    </location>
    <ligand>
        <name>substrate</name>
    </ligand>
</feature>
<accession>A0A346B1R8</accession>
<proteinExistence type="inferred from homology"/>
<dbReference type="NCBIfam" id="NF006830">
    <property type="entry name" value="PRK09355.1"/>
    <property type="match status" value="1"/>
</dbReference>
<dbReference type="InterPro" id="IPR029056">
    <property type="entry name" value="Ribokinase-like"/>
</dbReference>
<evidence type="ECO:0000256" key="11">
    <source>
        <dbReference type="HAMAP-Rule" id="MF_00228"/>
    </source>
</evidence>
<keyword evidence="9 11" id="KW-0460">Magnesium</keyword>
<evidence type="ECO:0000256" key="8">
    <source>
        <dbReference type="ARBA" id="ARBA00022840"/>
    </source>
</evidence>
<dbReference type="Proteomes" id="UP000254337">
    <property type="component" value="Chromosome"/>
</dbReference>
<keyword evidence="13" id="KW-1185">Reference proteome</keyword>
<keyword evidence="4 11" id="KW-0808">Transferase</keyword>
<evidence type="ECO:0000256" key="6">
    <source>
        <dbReference type="ARBA" id="ARBA00022741"/>
    </source>
</evidence>
<keyword evidence="6 11" id="KW-0547">Nucleotide-binding</keyword>
<name>A0A346B1R8_9FIRM</name>
<dbReference type="EC" id="2.7.1.50" evidence="11"/>
<evidence type="ECO:0000256" key="5">
    <source>
        <dbReference type="ARBA" id="ARBA00022723"/>
    </source>
</evidence>
<feature type="binding site" evidence="11">
    <location>
        <position position="52"/>
    </location>
    <ligand>
        <name>substrate</name>
    </ligand>
</feature>
<comment type="similarity">
    <text evidence="11">Belongs to the Thz kinase family.</text>
</comment>
<dbReference type="HAMAP" id="MF_00228">
    <property type="entry name" value="Thz_kinase"/>
    <property type="match status" value="1"/>
</dbReference>
<dbReference type="OrthoDB" id="9778146at2"/>
<keyword evidence="5 11" id="KW-0479">Metal-binding</keyword>
<keyword evidence="7 11" id="KW-0418">Kinase</keyword>
<dbReference type="RefSeq" id="WP_107196755.1">
    <property type="nucleotide sequence ID" value="NZ_CP029462.1"/>
</dbReference>
<comment type="cofactor">
    <cofactor evidence="2 11">
        <name>Mg(2+)</name>
        <dbReference type="ChEBI" id="CHEBI:18420"/>
    </cofactor>
</comment>
<evidence type="ECO:0000256" key="10">
    <source>
        <dbReference type="ARBA" id="ARBA00022977"/>
    </source>
</evidence>
<dbReference type="AlphaFoldDB" id="A0A346B1R8"/>
<dbReference type="Pfam" id="PF02110">
    <property type="entry name" value="HK"/>
    <property type="match status" value="1"/>
</dbReference>
<dbReference type="InterPro" id="IPR000417">
    <property type="entry name" value="Hyethyz_kinase"/>
</dbReference>
<evidence type="ECO:0000313" key="13">
    <source>
        <dbReference type="Proteomes" id="UP000254337"/>
    </source>
</evidence>
<comment type="pathway">
    <text evidence="3 11">Cofactor biosynthesis; thiamine diphosphate biosynthesis; 4-methyl-5-(2-phosphoethyl)-thiazole from 5-(2-hydroxyethyl)-4-methylthiazole: step 1/1.</text>
</comment>
<dbReference type="KEGG" id="meg:DKB62_11115"/>
<keyword evidence="10 11" id="KW-0784">Thiamine biosynthesis</keyword>
<dbReference type="GO" id="GO:0005524">
    <property type="term" value="F:ATP binding"/>
    <property type="evidence" value="ECO:0007669"/>
    <property type="project" value="UniProtKB-UniRule"/>
</dbReference>
<evidence type="ECO:0000256" key="2">
    <source>
        <dbReference type="ARBA" id="ARBA00001946"/>
    </source>
</evidence>
<dbReference type="GO" id="GO:0004417">
    <property type="term" value="F:hydroxyethylthiazole kinase activity"/>
    <property type="evidence" value="ECO:0007669"/>
    <property type="project" value="UniProtKB-UniRule"/>
</dbReference>
<sequence length="280" mass="29162">MKMENENNLYESFASILRHVEETKPLIHCITHPITMNDCANLVLAVGASPNMASHPEEAAEFVSLASVLAVNLGNIADDRMEGMQRAAARANELGIPILIDAVGVSCSTLRRRFAHDFIEAYHPAVIKGNSSEIRALCGLDSHGSGVDAGAADAVTADTFAAAAGEFGAYAAAHRAVVLASGPVDVVTDGVRACGIANGTPVLAKLTGTGCMLGVLTAVYMSAHKPWHAAVLAAAAMGIAGEQAAQEAKGMGSFHVGLFDAISNVTLADIWKEKRFLLIQ</sequence>
<evidence type="ECO:0000256" key="4">
    <source>
        <dbReference type="ARBA" id="ARBA00022679"/>
    </source>
</evidence>
<dbReference type="GO" id="GO:0009229">
    <property type="term" value="P:thiamine diphosphate biosynthetic process"/>
    <property type="evidence" value="ECO:0007669"/>
    <property type="project" value="UniProtKB-UniRule"/>
</dbReference>
<feature type="binding site" evidence="11">
    <location>
        <position position="181"/>
    </location>
    <ligand>
        <name>ATP</name>
        <dbReference type="ChEBI" id="CHEBI:30616"/>
    </ligand>
</feature>
<dbReference type="GO" id="GO:0009228">
    <property type="term" value="P:thiamine biosynthetic process"/>
    <property type="evidence" value="ECO:0007669"/>
    <property type="project" value="UniProtKB-KW"/>
</dbReference>
<organism evidence="12 13">
    <name type="scientific">Megasphaera stantonii</name>
    <dbReference type="NCBI Taxonomy" id="2144175"/>
    <lineage>
        <taxon>Bacteria</taxon>
        <taxon>Bacillati</taxon>
        <taxon>Bacillota</taxon>
        <taxon>Negativicutes</taxon>
        <taxon>Veillonellales</taxon>
        <taxon>Veillonellaceae</taxon>
        <taxon>Megasphaera</taxon>
    </lineage>
</organism>